<protein>
    <submittedName>
        <fullName evidence="2">Uncharacterized protein</fullName>
    </submittedName>
</protein>
<feature type="compositionally biased region" description="Basic residues" evidence="1">
    <location>
        <begin position="87"/>
        <end position="98"/>
    </location>
</feature>
<evidence type="ECO:0000256" key="1">
    <source>
        <dbReference type="SAM" id="MobiDB-lite"/>
    </source>
</evidence>
<evidence type="ECO:0000313" key="3">
    <source>
        <dbReference type="Proteomes" id="UP001066276"/>
    </source>
</evidence>
<feature type="compositionally biased region" description="Gly residues" evidence="1">
    <location>
        <begin position="151"/>
        <end position="160"/>
    </location>
</feature>
<evidence type="ECO:0000313" key="2">
    <source>
        <dbReference type="EMBL" id="KAJ1175204.1"/>
    </source>
</evidence>
<feature type="region of interest" description="Disordered" evidence="1">
    <location>
        <begin position="22"/>
        <end position="170"/>
    </location>
</feature>
<gene>
    <name evidence="2" type="ORF">NDU88_000495</name>
</gene>
<organism evidence="2 3">
    <name type="scientific">Pleurodeles waltl</name>
    <name type="common">Iberian ribbed newt</name>
    <dbReference type="NCBI Taxonomy" id="8319"/>
    <lineage>
        <taxon>Eukaryota</taxon>
        <taxon>Metazoa</taxon>
        <taxon>Chordata</taxon>
        <taxon>Craniata</taxon>
        <taxon>Vertebrata</taxon>
        <taxon>Euteleostomi</taxon>
        <taxon>Amphibia</taxon>
        <taxon>Batrachia</taxon>
        <taxon>Caudata</taxon>
        <taxon>Salamandroidea</taxon>
        <taxon>Salamandridae</taxon>
        <taxon>Pleurodelinae</taxon>
        <taxon>Pleurodeles</taxon>
    </lineage>
</organism>
<feature type="compositionally biased region" description="Basic and acidic residues" evidence="1">
    <location>
        <begin position="99"/>
        <end position="115"/>
    </location>
</feature>
<comment type="caution">
    <text evidence="2">The sequence shown here is derived from an EMBL/GenBank/DDBJ whole genome shotgun (WGS) entry which is preliminary data.</text>
</comment>
<reference evidence="2" key="1">
    <citation type="journal article" date="2022" name="bioRxiv">
        <title>Sequencing and chromosome-scale assembly of the giantPleurodeles waltlgenome.</title>
        <authorList>
            <person name="Brown T."/>
            <person name="Elewa A."/>
            <person name="Iarovenko S."/>
            <person name="Subramanian E."/>
            <person name="Araus A.J."/>
            <person name="Petzold A."/>
            <person name="Susuki M."/>
            <person name="Suzuki K.-i.T."/>
            <person name="Hayashi T."/>
            <person name="Toyoda A."/>
            <person name="Oliveira C."/>
            <person name="Osipova E."/>
            <person name="Leigh N.D."/>
            <person name="Simon A."/>
            <person name="Yun M.H."/>
        </authorList>
    </citation>
    <scope>NUCLEOTIDE SEQUENCE</scope>
    <source>
        <strain evidence="2">20211129_DDA</strain>
        <tissue evidence="2">Liver</tissue>
    </source>
</reference>
<accession>A0AAV7TF68</accession>
<feature type="compositionally biased region" description="Basic and acidic residues" evidence="1">
    <location>
        <begin position="30"/>
        <end position="43"/>
    </location>
</feature>
<dbReference type="AlphaFoldDB" id="A0AAV7TF68"/>
<sequence length="170" mass="18440">MRERDGSVTTKILYFYTWLAVPDRPIPGRTSDRPEERGLKKPGDPCWAEPGPTVKWCGATDNPVPGPVLLEQAEQQRGRDRDPPKPWGKRRPARSRARPGRDVPGKRSGGYRDRPPWGLSPGGCHPGRRRPSGMRGRLQCPGTPAEASAPGGVGPPGMRGAGPRLATARS</sequence>
<name>A0AAV7TF68_PLEWA</name>
<dbReference type="Proteomes" id="UP001066276">
    <property type="component" value="Chromosome 3_2"/>
</dbReference>
<proteinExistence type="predicted"/>
<dbReference type="EMBL" id="JANPWB010000006">
    <property type="protein sequence ID" value="KAJ1175204.1"/>
    <property type="molecule type" value="Genomic_DNA"/>
</dbReference>
<keyword evidence="3" id="KW-1185">Reference proteome</keyword>
<feature type="compositionally biased region" description="Basic and acidic residues" evidence="1">
    <location>
        <begin position="74"/>
        <end position="84"/>
    </location>
</feature>